<organism evidence="4 5">
    <name type="scientific">Enterocloster hominis</name>
    <name type="common">ex Hitch et al. 2024</name>
    <dbReference type="NCBI Taxonomy" id="1917870"/>
    <lineage>
        <taxon>Bacteria</taxon>
        <taxon>Bacillati</taxon>
        <taxon>Bacillota</taxon>
        <taxon>Clostridia</taxon>
        <taxon>Lachnospirales</taxon>
        <taxon>Lachnospiraceae</taxon>
        <taxon>Enterocloster</taxon>
    </lineage>
</organism>
<evidence type="ECO:0000313" key="5">
    <source>
        <dbReference type="Proteomes" id="UP001454086"/>
    </source>
</evidence>
<keyword evidence="2" id="KW-1133">Transmembrane helix</keyword>
<keyword evidence="5" id="KW-1185">Reference proteome</keyword>
<dbReference type="Gene3D" id="2.30.30.40">
    <property type="entry name" value="SH3 Domains"/>
    <property type="match status" value="1"/>
</dbReference>
<feature type="region of interest" description="Disordered" evidence="1">
    <location>
        <begin position="119"/>
        <end position="181"/>
    </location>
</feature>
<dbReference type="EMBL" id="JBBMFM010000022">
    <property type="protein sequence ID" value="MEQ2425008.1"/>
    <property type="molecule type" value="Genomic_DNA"/>
</dbReference>
<dbReference type="InterPro" id="IPR025285">
    <property type="entry name" value="DUF4145"/>
</dbReference>
<evidence type="ECO:0000256" key="2">
    <source>
        <dbReference type="SAM" id="Phobius"/>
    </source>
</evidence>
<feature type="compositionally biased region" description="Low complexity" evidence="1">
    <location>
        <begin position="222"/>
        <end position="234"/>
    </location>
</feature>
<gene>
    <name evidence="4" type="ORF">WMQ36_08485</name>
</gene>
<evidence type="ECO:0000313" key="4">
    <source>
        <dbReference type="EMBL" id="MEQ2425008.1"/>
    </source>
</evidence>
<evidence type="ECO:0000256" key="1">
    <source>
        <dbReference type="SAM" id="MobiDB-lite"/>
    </source>
</evidence>
<feature type="transmembrane region" description="Helical" evidence="2">
    <location>
        <begin position="187"/>
        <end position="207"/>
    </location>
</feature>
<name>A0ABV1D3P0_9FIRM</name>
<comment type="caution">
    <text evidence="4">The sequence shown here is derived from an EMBL/GenBank/DDBJ whole genome shotgun (WGS) entry which is preliminary data.</text>
</comment>
<dbReference type="Proteomes" id="UP001454086">
    <property type="component" value="Unassembled WGS sequence"/>
</dbReference>
<dbReference type="Pfam" id="PF13643">
    <property type="entry name" value="DUF4145"/>
    <property type="match status" value="1"/>
</dbReference>
<accession>A0ABV1D3P0</accession>
<feature type="domain" description="SH3b" evidence="3">
    <location>
        <begin position="252"/>
        <end position="315"/>
    </location>
</feature>
<dbReference type="Pfam" id="PF08239">
    <property type="entry name" value="SH3_3"/>
    <property type="match status" value="1"/>
</dbReference>
<proteinExistence type="predicted"/>
<keyword evidence="2" id="KW-0812">Transmembrane</keyword>
<evidence type="ECO:0000259" key="3">
    <source>
        <dbReference type="PROSITE" id="PS51781"/>
    </source>
</evidence>
<feature type="compositionally biased region" description="Polar residues" evidence="1">
    <location>
        <begin position="121"/>
        <end position="141"/>
    </location>
</feature>
<protein>
    <submittedName>
        <fullName evidence="4">SH3 domain-containing protein</fullName>
    </submittedName>
</protein>
<reference evidence="4 5" key="1">
    <citation type="submission" date="2024-03" db="EMBL/GenBank/DDBJ databases">
        <title>Human intestinal bacterial collection.</title>
        <authorList>
            <person name="Pauvert C."/>
            <person name="Hitch T.C.A."/>
            <person name="Clavel T."/>
        </authorList>
    </citation>
    <scope>NUCLEOTIDE SEQUENCE [LARGE SCALE GENOMIC DNA]</scope>
    <source>
        <strain evidence="4 5">CLA-SR-H021</strain>
    </source>
</reference>
<feature type="compositionally biased region" description="Gly residues" evidence="1">
    <location>
        <begin position="143"/>
        <end position="172"/>
    </location>
</feature>
<feature type="region of interest" description="Disordered" evidence="1">
    <location>
        <begin position="212"/>
        <end position="251"/>
    </location>
</feature>
<dbReference type="SMART" id="SM00287">
    <property type="entry name" value="SH3b"/>
    <property type="match status" value="1"/>
</dbReference>
<keyword evidence="2" id="KW-0472">Membrane</keyword>
<dbReference type="InterPro" id="IPR003646">
    <property type="entry name" value="SH3-like_bac-type"/>
</dbReference>
<dbReference type="PROSITE" id="PS51781">
    <property type="entry name" value="SH3B"/>
    <property type="match status" value="1"/>
</dbReference>
<dbReference type="RefSeq" id="WP_025485006.1">
    <property type="nucleotide sequence ID" value="NZ_JAJFDX010000026.1"/>
</dbReference>
<sequence>MSNMERTTSWQQIQLGVKEAERLIVRKEYNLVMVKARQVLEYMVRCMAERACLVEGDLSDTIDQLYEGQWINKATKDNYHTIRILGNKAVHEGDDAAYDANQAYQLLTQEVYVFANEFSGGRSSRPSQASRGGSSRQPVRTSGSGGRSGSGSRGGQGGGRSQGRPSGSGGSRQGAPRKKKRRRVSPVYYIWRLLIPVLAVVLLIVVIQTLGSKGGKDKDKTTTAPTVTTAATEPAPTPPPEPETEPETEPPAVVYRIKGNSVNVRKEPSTDSRILVQLTNGYEVDYVKRYSNDWDVINYEGQEAYVSSRFLEKVEPVAETEVAPTEGGETGGQ</sequence>